<name>A0A7W7WCD1_9ACTN</name>
<dbReference type="Proteomes" id="UP000534286">
    <property type="component" value="Unassembled WGS sequence"/>
</dbReference>
<accession>A0A7W7WCD1</accession>
<dbReference type="Gene3D" id="3.40.630.100">
    <property type="entry name" value="Poly-gamma-glutamate hydrolase, zinc-binding motif"/>
    <property type="match status" value="1"/>
</dbReference>
<dbReference type="Pfam" id="PF05908">
    <property type="entry name" value="Gamma_PGA_hydro"/>
    <property type="match status" value="1"/>
</dbReference>
<evidence type="ECO:0000256" key="1">
    <source>
        <dbReference type="SAM" id="SignalP"/>
    </source>
</evidence>
<dbReference type="RefSeq" id="WP_184757267.1">
    <property type="nucleotide sequence ID" value="NZ_BAABEK010000004.1"/>
</dbReference>
<organism evidence="2 3">
    <name type="scientific">Streptosporangium album</name>
    <dbReference type="NCBI Taxonomy" id="47479"/>
    <lineage>
        <taxon>Bacteria</taxon>
        <taxon>Bacillati</taxon>
        <taxon>Actinomycetota</taxon>
        <taxon>Actinomycetes</taxon>
        <taxon>Streptosporangiales</taxon>
        <taxon>Streptosporangiaceae</taxon>
        <taxon>Streptosporangium</taxon>
    </lineage>
</organism>
<feature type="signal peptide" evidence="1">
    <location>
        <begin position="1"/>
        <end position="23"/>
    </location>
</feature>
<dbReference type="AlphaFoldDB" id="A0A7W7WCD1"/>
<evidence type="ECO:0000313" key="2">
    <source>
        <dbReference type="EMBL" id="MBB4941114.1"/>
    </source>
</evidence>
<evidence type="ECO:0000313" key="3">
    <source>
        <dbReference type="Proteomes" id="UP000534286"/>
    </source>
</evidence>
<feature type="chain" id="PRO_5031423249" evidence="1">
    <location>
        <begin position="24"/>
        <end position="238"/>
    </location>
</feature>
<protein>
    <submittedName>
        <fullName evidence="2">Phage replication-related protein YjqB (UPF0714/DUF867 family)</fullName>
    </submittedName>
</protein>
<keyword evidence="3" id="KW-1185">Reference proteome</keyword>
<dbReference type="InterPro" id="IPR038128">
    <property type="entry name" value="Gamma_PGA_hydro_sf"/>
</dbReference>
<proteinExistence type="predicted"/>
<dbReference type="InterPro" id="IPR008585">
    <property type="entry name" value="Gamma_PGA_hydro"/>
</dbReference>
<sequence length="238" mass="25573">MKRALLVAGIAACLLGSAAPVQAADKYRGYAELAAHEVEGKDYRLVQRFSRGTKVAHIAIHGGAIEAPTTQLADYVAQAGNHTFYSFEGIKPAGNSGLHLTSTHFDEPKGVKLVARSSYTISWHGASGADATTYVGGRDTALIRTVTAELRAAGFTVANSVPEEIGGDSSRNIVNRNLRHKGVQLELSKGQREQFFKDGRLARSWIENPANRTAAFYRYTAAVNRALASTLARSGLTR</sequence>
<gene>
    <name evidence="2" type="ORF">FHR32_005491</name>
</gene>
<comment type="caution">
    <text evidence="2">The sequence shown here is derived from an EMBL/GenBank/DDBJ whole genome shotgun (WGS) entry which is preliminary data.</text>
</comment>
<keyword evidence="1" id="KW-0732">Signal</keyword>
<dbReference type="EMBL" id="JACHJU010000002">
    <property type="protein sequence ID" value="MBB4941114.1"/>
    <property type="molecule type" value="Genomic_DNA"/>
</dbReference>
<reference evidence="2 3" key="1">
    <citation type="submission" date="2020-08" db="EMBL/GenBank/DDBJ databases">
        <title>Sequencing the genomes of 1000 actinobacteria strains.</title>
        <authorList>
            <person name="Klenk H.-P."/>
        </authorList>
    </citation>
    <scope>NUCLEOTIDE SEQUENCE [LARGE SCALE GENOMIC DNA]</scope>
    <source>
        <strain evidence="2 3">DSM 43023</strain>
    </source>
</reference>